<name>A0A1Y1VCQ7_9FUNG</name>
<sequence length="85" mass="9503">MAKIIYPSNNTDTQSIIPTTTNINNTVSVTKTNSVINTRNNTVFSTENTITNANYTINDINDKNSTNTIVPSMFHLTQLKLLIHF</sequence>
<protein>
    <submittedName>
        <fullName evidence="1">Uncharacterized protein</fullName>
    </submittedName>
</protein>
<dbReference type="AlphaFoldDB" id="A0A1Y1VCQ7"/>
<comment type="caution">
    <text evidence="1">The sequence shown here is derived from an EMBL/GenBank/DDBJ whole genome shotgun (WGS) entry which is preliminary data.</text>
</comment>
<evidence type="ECO:0000313" key="2">
    <source>
        <dbReference type="Proteomes" id="UP000193719"/>
    </source>
</evidence>
<reference evidence="1 2" key="2">
    <citation type="submission" date="2016-08" db="EMBL/GenBank/DDBJ databases">
        <title>Pervasive Adenine N6-methylation of Active Genes in Fungi.</title>
        <authorList>
            <consortium name="DOE Joint Genome Institute"/>
            <person name="Mondo S.J."/>
            <person name="Dannebaum R.O."/>
            <person name="Kuo R.C."/>
            <person name="Labutti K."/>
            <person name="Haridas S."/>
            <person name="Kuo A."/>
            <person name="Salamov A."/>
            <person name="Ahrendt S.R."/>
            <person name="Lipzen A."/>
            <person name="Sullivan W."/>
            <person name="Andreopoulos W.B."/>
            <person name="Clum A."/>
            <person name="Lindquist E."/>
            <person name="Daum C."/>
            <person name="Ramamoorthy G.K."/>
            <person name="Gryganskyi A."/>
            <person name="Culley D."/>
            <person name="Magnuson J.K."/>
            <person name="James T.Y."/>
            <person name="O'Malley M.A."/>
            <person name="Stajich J.E."/>
            <person name="Spatafora J.W."/>
            <person name="Visel A."/>
            <person name="Grigoriev I.V."/>
        </authorList>
    </citation>
    <scope>NUCLEOTIDE SEQUENCE [LARGE SCALE GENOMIC DNA]</scope>
    <source>
        <strain evidence="2">finn</strain>
    </source>
</reference>
<gene>
    <name evidence="1" type="ORF">BCR36DRAFT_582310</name>
</gene>
<organism evidence="1 2">
    <name type="scientific">Piromyces finnis</name>
    <dbReference type="NCBI Taxonomy" id="1754191"/>
    <lineage>
        <taxon>Eukaryota</taxon>
        <taxon>Fungi</taxon>
        <taxon>Fungi incertae sedis</taxon>
        <taxon>Chytridiomycota</taxon>
        <taxon>Chytridiomycota incertae sedis</taxon>
        <taxon>Neocallimastigomycetes</taxon>
        <taxon>Neocallimastigales</taxon>
        <taxon>Neocallimastigaceae</taxon>
        <taxon>Piromyces</taxon>
    </lineage>
</organism>
<evidence type="ECO:0000313" key="1">
    <source>
        <dbReference type="EMBL" id="ORX52898.1"/>
    </source>
</evidence>
<reference evidence="1 2" key="1">
    <citation type="submission" date="2016-08" db="EMBL/GenBank/DDBJ databases">
        <title>Genomes of anaerobic fungi encode conserved fungal cellulosomes for biomass hydrolysis.</title>
        <authorList>
            <consortium name="DOE Joint Genome Institute"/>
            <person name="Haitjema C.H."/>
            <person name="Gilmore S.P."/>
            <person name="Henske J.K."/>
            <person name="Solomon K.V."/>
            <person name="De Groot R."/>
            <person name="Kuo A."/>
            <person name="Mondo S.J."/>
            <person name="Salamov A.A."/>
            <person name="Labutti K."/>
            <person name="Zhao Z."/>
            <person name="Chiniquy J."/>
            <person name="Barry K."/>
            <person name="Brewer H.M."/>
            <person name="Purvine S.O."/>
            <person name="Wright A.T."/>
            <person name="Boxma B."/>
            <person name="Van Alen T."/>
            <person name="Hackstein J.H."/>
            <person name="Baker S.E."/>
            <person name="Grigoriev I.V."/>
            <person name="O'Malley M.A."/>
        </authorList>
    </citation>
    <scope>NUCLEOTIDE SEQUENCE [LARGE SCALE GENOMIC DNA]</scope>
    <source>
        <strain evidence="2">finn</strain>
    </source>
</reference>
<accession>A0A1Y1VCQ7</accession>
<proteinExistence type="predicted"/>
<dbReference type="EMBL" id="MCFH01000014">
    <property type="protein sequence ID" value="ORX52898.1"/>
    <property type="molecule type" value="Genomic_DNA"/>
</dbReference>
<dbReference type="Proteomes" id="UP000193719">
    <property type="component" value="Unassembled WGS sequence"/>
</dbReference>
<keyword evidence="2" id="KW-1185">Reference proteome</keyword>